<comment type="caution">
    <text evidence="3">The sequence shown here is derived from an EMBL/GenBank/DDBJ whole genome shotgun (WGS) entry which is preliminary data.</text>
</comment>
<dbReference type="EMBL" id="BOOG01000015">
    <property type="protein sequence ID" value="GIH69487.1"/>
    <property type="molecule type" value="Genomic_DNA"/>
</dbReference>
<accession>A0A8J3R5J2</accession>
<dbReference type="Proteomes" id="UP000610966">
    <property type="component" value="Unassembled WGS sequence"/>
</dbReference>
<evidence type="ECO:0000256" key="1">
    <source>
        <dbReference type="SAM" id="MobiDB-lite"/>
    </source>
</evidence>
<reference evidence="3" key="1">
    <citation type="submission" date="2021-01" db="EMBL/GenBank/DDBJ databases">
        <title>Whole genome shotgun sequence of Sphaerimonospora thailandensis NBRC 107569.</title>
        <authorList>
            <person name="Komaki H."/>
            <person name="Tamura T."/>
        </authorList>
    </citation>
    <scope>NUCLEOTIDE SEQUENCE</scope>
    <source>
        <strain evidence="3">NBRC 107569</strain>
    </source>
</reference>
<sequence length="102" mass="11481">MQHRTQPDSMMALGEVAAAFGVDPKTVTRWANAGRLDSIRTIGNHRRFYRAQVEAILRGESKPPAPVPHRAGPPLDEWAEAEYRREQADYDDGYDTEGDDAR</sequence>
<feature type="region of interest" description="Disordered" evidence="1">
    <location>
        <begin position="59"/>
        <end position="102"/>
    </location>
</feature>
<dbReference type="Pfam" id="PF12728">
    <property type="entry name" value="HTH_17"/>
    <property type="match status" value="1"/>
</dbReference>
<name>A0A8J3R5J2_9ACTN</name>
<evidence type="ECO:0000259" key="2">
    <source>
        <dbReference type="Pfam" id="PF12728"/>
    </source>
</evidence>
<dbReference type="Gene3D" id="1.10.1660.10">
    <property type="match status" value="1"/>
</dbReference>
<dbReference type="InterPro" id="IPR009061">
    <property type="entry name" value="DNA-bd_dom_put_sf"/>
</dbReference>
<protein>
    <recommendedName>
        <fullName evidence="2">Helix-turn-helix domain-containing protein</fullName>
    </recommendedName>
</protein>
<dbReference type="GO" id="GO:0003677">
    <property type="term" value="F:DNA binding"/>
    <property type="evidence" value="ECO:0007669"/>
    <property type="project" value="InterPro"/>
</dbReference>
<dbReference type="NCBIfam" id="TIGR01764">
    <property type="entry name" value="excise"/>
    <property type="match status" value="1"/>
</dbReference>
<evidence type="ECO:0000313" key="3">
    <source>
        <dbReference type="EMBL" id="GIH69487.1"/>
    </source>
</evidence>
<dbReference type="InterPro" id="IPR010093">
    <property type="entry name" value="SinI_DNA-bd"/>
</dbReference>
<dbReference type="CDD" id="cd04762">
    <property type="entry name" value="HTH_MerR-trunc"/>
    <property type="match status" value="1"/>
</dbReference>
<dbReference type="RefSeq" id="WP_204014151.1">
    <property type="nucleotide sequence ID" value="NZ_BOOG01000015.1"/>
</dbReference>
<dbReference type="AlphaFoldDB" id="A0A8J3R5J2"/>
<dbReference type="InterPro" id="IPR041657">
    <property type="entry name" value="HTH_17"/>
</dbReference>
<gene>
    <name evidence="3" type="ORF">Mth01_17400</name>
</gene>
<organism evidence="3 4">
    <name type="scientific">Sphaerimonospora thailandensis</name>
    <dbReference type="NCBI Taxonomy" id="795644"/>
    <lineage>
        <taxon>Bacteria</taxon>
        <taxon>Bacillati</taxon>
        <taxon>Actinomycetota</taxon>
        <taxon>Actinomycetes</taxon>
        <taxon>Streptosporangiales</taxon>
        <taxon>Streptosporangiaceae</taxon>
        <taxon>Sphaerimonospora</taxon>
    </lineage>
</organism>
<keyword evidence="4" id="KW-1185">Reference proteome</keyword>
<feature type="domain" description="Helix-turn-helix" evidence="2">
    <location>
        <begin position="14"/>
        <end position="59"/>
    </location>
</feature>
<proteinExistence type="predicted"/>
<dbReference type="SUPFAM" id="SSF46955">
    <property type="entry name" value="Putative DNA-binding domain"/>
    <property type="match status" value="1"/>
</dbReference>
<feature type="compositionally biased region" description="Acidic residues" evidence="1">
    <location>
        <begin position="89"/>
        <end position="102"/>
    </location>
</feature>
<evidence type="ECO:0000313" key="4">
    <source>
        <dbReference type="Proteomes" id="UP000610966"/>
    </source>
</evidence>